<dbReference type="CTD" id="20320817"/>
<dbReference type="OrthoDB" id="410104at2759"/>
<accession>A0A074ZFU5</accession>
<keyword evidence="2" id="KW-1185">Reference proteome</keyword>
<evidence type="ECO:0000313" key="1">
    <source>
        <dbReference type="EMBL" id="KER26063.1"/>
    </source>
</evidence>
<sequence>MNHSLIVCLRTSQKRDPAGFQYGSQPRKGRSHHVGGLISHGFKTSRALRRATSIVRDAVTYGSVVPSMALVHPNYYLQCIAPFPIPPLNSALPPPIRSYLPRLPKSMVNGSVAARTTQPTMTVFLDSKVAFHSVNRQELCQSLWSKDVLHKSLTLLKTLYTKSRGRVEVYRKLSPHFTHHIKWCQAGLDTTKEDSLSGSNNCGIEMPPRRSLTDIEYADDRTLLGSDAVAISKYQTILIYGVACASHMQSVNCHCKVGWAPTLSLCLRMSRLW</sequence>
<dbReference type="RefSeq" id="XP_009170215.1">
    <property type="nucleotide sequence ID" value="XM_009171951.1"/>
</dbReference>
<organism evidence="1 2">
    <name type="scientific">Opisthorchis viverrini</name>
    <name type="common">Southeast Asian liver fluke</name>
    <dbReference type="NCBI Taxonomy" id="6198"/>
    <lineage>
        <taxon>Eukaryota</taxon>
        <taxon>Metazoa</taxon>
        <taxon>Spiralia</taxon>
        <taxon>Lophotrochozoa</taxon>
        <taxon>Platyhelminthes</taxon>
        <taxon>Trematoda</taxon>
        <taxon>Digenea</taxon>
        <taxon>Opisthorchiida</taxon>
        <taxon>Opisthorchiata</taxon>
        <taxon>Opisthorchiidae</taxon>
        <taxon>Opisthorchis</taxon>
    </lineage>
</organism>
<dbReference type="EMBL" id="KL596758">
    <property type="protein sequence ID" value="KER26063.1"/>
    <property type="molecule type" value="Genomic_DNA"/>
</dbReference>
<name>A0A074ZFU5_OPIVI</name>
<dbReference type="KEGG" id="ovi:T265_06638"/>
<dbReference type="GeneID" id="20320817"/>
<proteinExistence type="predicted"/>
<dbReference type="STRING" id="6198.A0A074ZFU5"/>
<reference evidence="1 2" key="1">
    <citation type="submission" date="2013-11" db="EMBL/GenBank/DDBJ databases">
        <title>Opisthorchis viverrini - life in the bile duct.</title>
        <authorList>
            <person name="Young N.D."/>
            <person name="Nagarajan N."/>
            <person name="Lin S.J."/>
            <person name="Korhonen P.K."/>
            <person name="Jex A.R."/>
            <person name="Hall R.S."/>
            <person name="Safavi-Hemami H."/>
            <person name="Kaewkong W."/>
            <person name="Bertrand D."/>
            <person name="Gao S."/>
            <person name="Seet Q."/>
            <person name="Wongkham S."/>
            <person name="Teh B.T."/>
            <person name="Wongkham C."/>
            <person name="Intapan P.M."/>
            <person name="Maleewong W."/>
            <person name="Yang X."/>
            <person name="Hu M."/>
            <person name="Wang Z."/>
            <person name="Hofmann A."/>
            <person name="Sternberg P.W."/>
            <person name="Tan P."/>
            <person name="Wang J."/>
            <person name="Gasser R.B."/>
        </authorList>
    </citation>
    <scope>NUCLEOTIDE SEQUENCE [LARGE SCALE GENOMIC DNA]</scope>
</reference>
<dbReference type="AlphaFoldDB" id="A0A074ZFU5"/>
<evidence type="ECO:0000313" key="2">
    <source>
        <dbReference type="Proteomes" id="UP000054324"/>
    </source>
</evidence>
<gene>
    <name evidence="1" type="ORF">T265_06638</name>
</gene>
<protein>
    <submittedName>
        <fullName evidence="1">Uncharacterized protein</fullName>
    </submittedName>
</protein>
<dbReference type="Proteomes" id="UP000054324">
    <property type="component" value="Unassembled WGS sequence"/>
</dbReference>